<dbReference type="InterPro" id="IPR036001">
    <property type="entry name" value="PS_II_antenna-like_sf"/>
</dbReference>
<keyword evidence="4" id="KW-0934">Plastid</keyword>
<sequence length="159" mass="17155">MSHLATPDLSPETTVIQRDSKCQGSKTSGTKTSTMEIHAAQPKKDDGELTEMCTKYFSTDLLQITDRATLKFDGVFRSSPRGWFTFGHASFALLFFFKHIWHGARTLFMMAPLGASGSGSGEGAGGRGFSLTDLFGSSSPGNSEAGLIESFFALPFCSY</sequence>
<comment type="subcellular location">
    <subcellularLocation>
        <location evidence="1">Membrane</location>
        <topology evidence="1">Multi-pass membrane protein</topology>
    </subcellularLocation>
</comment>
<feature type="non-terminal residue" evidence="11">
    <location>
        <position position="159"/>
    </location>
</feature>
<evidence type="ECO:0000256" key="7">
    <source>
        <dbReference type="ARBA" id="ARBA00022991"/>
    </source>
</evidence>
<keyword evidence="5" id="KW-0812">Transmembrane</keyword>
<protein>
    <submittedName>
        <fullName evidence="11">Uncharacterized protein</fullName>
    </submittedName>
</protein>
<evidence type="ECO:0000256" key="6">
    <source>
        <dbReference type="ARBA" id="ARBA00022989"/>
    </source>
</evidence>
<evidence type="ECO:0000256" key="3">
    <source>
        <dbReference type="ARBA" id="ARBA00022531"/>
    </source>
</evidence>
<feature type="compositionally biased region" description="Low complexity" evidence="10">
    <location>
        <begin position="24"/>
        <end position="34"/>
    </location>
</feature>
<dbReference type="Proteomes" id="UP000823775">
    <property type="component" value="Unassembled WGS sequence"/>
</dbReference>
<accession>A0ABS8Y7E5</accession>
<evidence type="ECO:0000256" key="10">
    <source>
        <dbReference type="SAM" id="MobiDB-lite"/>
    </source>
</evidence>
<dbReference type="InterPro" id="IPR000932">
    <property type="entry name" value="PS_antenna-like"/>
</dbReference>
<comment type="caution">
    <text evidence="11">The sequence shown here is derived from an EMBL/GenBank/DDBJ whole genome shotgun (WGS) entry which is preliminary data.</text>
</comment>
<dbReference type="Pfam" id="PF00421">
    <property type="entry name" value="PSII"/>
    <property type="match status" value="1"/>
</dbReference>
<feature type="region of interest" description="Disordered" evidence="10">
    <location>
        <begin position="1"/>
        <end position="43"/>
    </location>
</feature>
<gene>
    <name evidence="11" type="ORF">HAX54_043174</name>
</gene>
<organism evidence="11 12">
    <name type="scientific">Datura stramonium</name>
    <name type="common">Jimsonweed</name>
    <name type="synonym">Common thornapple</name>
    <dbReference type="NCBI Taxonomy" id="4076"/>
    <lineage>
        <taxon>Eukaryota</taxon>
        <taxon>Viridiplantae</taxon>
        <taxon>Streptophyta</taxon>
        <taxon>Embryophyta</taxon>
        <taxon>Tracheophyta</taxon>
        <taxon>Spermatophyta</taxon>
        <taxon>Magnoliopsida</taxon>
        <taxon>eudicotyledons</taxon>
        <taxon>Gunneridae</taxon>
        <taxon>Pentapetalae</taxon>
        <taxon>asterids</taxon>
        <taxon>lamiids</taxon>
        <taxon>Solanales</taxon>
        <taxon>Solanaceae</taxon>
        <taxon>Solanoideae</taxon>
        <taxon>Datureae</taxon>
        <taxon>Datura</taxon>
    </lineage>
</organism>
<keyword evidence="6" id="KW-1133">Transmembrane helix</keyword>
<evidence type="ECO:0000256" key="5">
    <source>
        <dbReference type="ARBA" id="ARBA00022692"/>
    </source>
</evidence>
<evidence type="ECO:0000256" key="9">
    <source>
        <dbReference type="ARBA" id="ARBA00023276"/>
    </source>
</evidence>
<evidence type="ECO:0000256" key="1">
    <source>
        <dbReference type="ARBA" id="ARBA00004141"/>
    </source>
</evidence>
<evidence type="ECO:0000313" key="12">
    <source>
        <dbReference type="Proteomes" id="UP000823775"/>
    </source>
</evidence>
<evidence type="ECO:0000256" key="4">
    <source>
        <dbReference type="ARBA" id="ARBA00022640"/>
    </source>
</evidence>
<keyword evidence="12" id="KW-1185">Reference proteome</keyword>
<dbReference type="SUPFAM" id="SSF161077">
    <property type="entry name" value="Photosystem II antenna protein-like"/>
    <property type="match status" value="1"/>
</dbReference>
<dbReference type="EMBL" id="JACEIK010064338">
    <property type="protein sequence ID" value="MCE5167222.1"/>
    <property type="molecule type" value="Genomic_DNA"/>
</dbReference>
<evidence type="ECO:0000256" key="8">
    <source>
        <dbReference type="ARBA" id="ARBA00023136"/>
    </source>
</evidence>
<name>A0ABS8Y7E5_DATST</name>
<keyword evidence="8" id="KW-0472">Membrane</keyword>
<proteinExistence type="predicted"/>
<keyword evidence="2" id="KW-0148">Chlorophyll</keyword>
<keyword evidence="9" id="KW-0604">Photosystem II</keyword>
<keyword evidence="3" id="KW-0602">Photosynthesis</keyword>
<reference evidence="11 12" key="1">
    <citation type="journal article" date="2021" name="BMC Genomics">
        <title>Datura genome reveals duplications of psychoactive alkaloid biosynthetic genes and high mutation rate following tissue culture.</title>
        <authorList>
            <person name="Rajewski A."/>
            <person name="Carter-House D."/>
            <person name="Stajich J."/>
            <person name="Litt A."/>
        </authorList>
    </citation>
    <scope>NUCLEOTIDE SEQUENCE [LARGE SCALE GENOMIC DNA]</scope>
    <source>
        <strain evidence="11">AR-01</strain>
    </source>
</reference>
<evidence type="ECO:0000256" key="2">
    <source>
        <dbReference type="ARBA" id="ARBA00022494"/>
    </source>
</evidence>
<keyword evidence="7" id="KW-0157">Chromophore</keyword>
<evidence type="ECO:0000313" key="11">
    <source>
        <dbReference type="EMBL" id="MCE5167222.1"/>
    </source>
</evidence>